<proteinExistence type="predicted"/>
<evidence type="ECO:0000313" key="2">
    <source>
        <dbReference type="EMBL" id="KIZ07160.1"/>
    </source>
</evidence>
<evidence type="ECO:0000256" key="1">
    <source>
        <dbReference type="SAM" id="MobiDB-lite"/>
    </source>
</evidence>
<dbReference type="OrthoDB" id="2831684at2759"/>
<dbReference type="EMBL" id="KK100288">
    <property type="protein sequence ID" value="KIZ07160.1"/>
    <property type="molecule type" value="Genomic_DNA"/>
</dbReference>
<gene>
    <name evidence="2" type="ORF">MNEG_0789</name>
</gene>
<dbReference type="PANTHER" id="PTHR36183">
    <property type="entry name" value="BETA-GLUCURONIDASE"/>
    <property type="match status" value="1"/>
</dbReference>
<name>A0A0D2MXH6_9CHLO</name>
<accession>A0A0D2MXH6</accession>
<dbReference type="InterPro" id="IPR052974">
    <property type="entry name" value="GH79_Enzymes"/>
</dbReference>
<feature type="region of interest" description="Disordered" evidence="1">
    <location>
        <begin position="15"/>
        <end position="56"/>
    </location>
</feature>
<dbReference type="PANTHER" id="PTHR36183:SF2">
    <property type="entry name" value="BETA-GLUCURONIDASE C-TERMINAL DOMAIN-CONTAINING PROTEIN"/>
    <property type="match status" value="1"/>
</dbReference>
<dbReference type="InterPro" id="IPR013780">
    <property type="entry name" value="Glyco_hydro_b"/>
</dbReference>
<sequence>MAAALRAATAVTVVASKKASPINKPEGATAHRPAAAAGPATAAERASWAAQRYQPPESQDATTVALLQLMLKRELAAPAGRGAQVNSSTSSGGQEIAARVLKAEAKPVAQRQRVPEGGYGKVDERVDISGWLSQIPYDSLSVTVDASTGALGRRVPVDFLGTSHEWTNIGEYAKTPQSLAAFARVFKQLGPSPIMRIGGNSQESLRAVPPPATWEALRKLSEATNVRFLIGLPLRSGDMQIAKGIVEVSKIYLGGSIFAFALGNEPDLWPLRLGGFDRFKRWHKGFNNYAAQFHRTASALSGCDPGLQLPGNFTSPPKPKPGPRPKPASASPVTSLAPARSSGIAPFVGLPWLARMNGGTPGRLPQAPGDRDNTGMVDVARNARSGGDMRGGTTNYVGERGPLPATAGPVAAAAAKRVAAVNPAASASSADGAARPVAAPAAQQAAQAGAANPLFPFFGFGRRMHSAAEAEAATSADAVTLDASYAGDQAEESDSSLTADAVDATAAAAGAVVSSGSALGAADGRAGGRGPASGARAVFIGPSWHNLAIAPTSLVALAKTGSCYLRELSVHYYTYLGKSPNRMASLLDEEKLRAAIKKFGRAAARGGLELRVSETNSAVGGGRPGVSDVFGAALWTADTTFEFANAGASGVNMHWGVGGDIGRGGPNYVGVQTNYRMGNPDEPYPSVHAPWYGYLLFLEATRGNDVRFAKVRRHTKDASPCGDDVKIWALVGSPGADGSSPAASAGRGRSVRVAIVNKDAERGCLVELALQGARPGAKAEASWLKNKGGLTSAWGVTWRGQTFAGTRDAVPRNARSIINVEPSRSAAGGAPIYRIKLPAGQAVLVVAPARQ</sequence>
<protein>
    <submittedName>
        <fullName evidence="2">Putative lipoprotein</fullName>
    </submittedName>
</protein>
<dbReference type="AlphaFoldDB" id="A0A0D2MXH6"/>
<dbReference type="SUPFAM" id="SSF51445">
    <property type="entry name" value="(Trans)glycosidases"/>
    <property type="match status" value="2"/>
</dbReference>
<dbReference type="GeneID" id="25726907"/>
<feature type="compositionally biased region" description="Pro residues" evidence="1">
    <location>
        <begin position="316"/>
        <end position="326"/>
    </location>
</feature>
<feature type="compositionally biased region" description="Low complexity" evidence="1">
    <location>
        <begin position="15"/>
        <end position="46"/>
    </location>
</feature>
<dbReference type="InterPro" id="IPR017853">
    <property type="entry name" value="GH"/>
</dbReference>
<organism evidence="2 3">
    <name type="scientific">Monoraphidium neglectum</name>
    <dbReference type="NCBI Taxonomy" id="145388"/>
    <lineage>
        <taxon>Eukaryota</taxon>
        <taxon>Viridiplantae</taxon>
        <taxon>Chlorophyta</taxon>
        <taxon>core chlorophytes</taxon>
        <taxon>Chlorophyceae</taxon>
        <taxon>CS clade</taxon>
        <taxon>Sphaeropleales</taxon>
        <taxon>Selenastraceae</taxon>
        <taxon>Monoraphidium</taxon>
    </lineage>
</organism>
<dbReference type="KEGG" id="mng:MNEG_0789"/>
<dbReference type="RefSeq" id="XP_013906179.1">
    <property type="nucleotide sequence ID" value="XM_014050725.1"/>
</dbReference>
<evidence type="ECO:0000313" key="3">
    <source>
        <dbReference type="Proteomes" id="UP000054498"/>
    </source>
</evidence>
<keyword evidence="3" id="KW-1185">Reference proteome</keyword>
<dbReference type="Gene3D" id="2.60.40.1180">
    <property type="entry name" value="Golgi alpha-mannosidase II"/>
    <property type="match status" value="1"/>
</dbReference>
<reference evidence="2 3" key="1">
    <citation type="journal article" date="2013" name="BMC Genomics">
        <title>Reconstruction of the lipid metabolism for the microalga Monoraphidium neglectum from its genome sequence reveals characteristics suitable for biofuel production.</title>
        <authorList>
            <person name="Bogen C."/>
            <person name="Al-Dilaimi A."/>
            <person name="Albersmeier A."/>
            <person name="Wichmann J."/>
            <person name="Grundmann M."/>
            <person name="Rupp O."/>
            <person name="Lauersen K.J."/>
            <person name="Blifernez-Klassen O."/>
            <person name="Kalinowski J."/>
            <person name="Goesmann A."/>
            <person name="Mussgnug J.H."/>
            <person name="Kruse O."/>
        </authorList>
    </citation>
    <scope>NUCLEOTIDE SEQUENCE [LARGE SCALE GENOMIC DNA]</scope>
    <source>
        <strain evidence="2 3">SAG 48.87</strain>
    </source>
</reference>
<feature type="region of interest" description="Disordered" evidence="1">
    <location>
        <begin position="307"/>
        <end position="337"/>
    </location>
</feature>
<dbReference type="Gene3D" id="3.20.20.80">
    <property type="entry name" value="Glycosidases"/>
    <property type="match status" value="2"/>
</dbReference>
<keyword evidence="2" id="KW-0449">Lipoprotein</keyword>
<dbReference type="Proteomes" id="UP000054498">
    <property type="component" value="Unassembled WGS sequence"/>
</dbReference>